<organism evidence="1 2">
    <name type="scientific">Forsythia ovata</name>
    <dbReference type="NCBI Taxonomy" id="205694"/>
    <lineage>
        <taxon>Eukaryota</taxon>
        <taxon>Viridiplantae</taxon>
        <taxon>Streptophyta</taxon>
        <taxon>Embryophyta</taxon>
        <taxon>Tracheophyta</taxon>
        <taxon>Spermatophyta</taxon>
        <taxon>Magnoliopsida</taxon>
        <taxon>eudicotyledons</taxon>
        <taxon>Gunneridae</taxon>
        <taxon>Pentapetalae</taxon>
        <taxon>asterids</taxon>
        <taxon>lamiids</taxon>
        <taxon>Lamiales</taxon>
        <taxon>Oleaceae</taxon>
        <taxon>Forsythieae</taxon>
        <taxon>Forsythia</taxon>
    </lineage>
</organism>
<dbReference type="EMBL" id="JBFOLJ010000007">
    <property type="protein sequence ID" value="KAL2519806.1"/>
    <property type="molecule type" value="Genomic_DNA"/>
</dbReference>
<dbReference type="Proteomes" id="UP001604277">
    <property type="component" value="Unassembled WGS sequence"/>
</dbReference>
<accession>A0ABD1U476</accession>
<protein>
    <submittedName>
        <fullName evidence="1">Uncharacterized protein</fullName>
    </submittedName>
</protein>
<reference evidence="2" key="1">
    <citation type="submission" date="2024-07" db="EMBL/GenBank/DDBJ databases">
        <title>Two chromosome-level genome assemblies of Korean endemic species Abeliophyllum distichum and Forsythia ovata (Oleaceae).</title>
        <authorList>
            <person name="Jang H."/>
        </authorList>
    </citation>
    <scope>NUCLEOTIDE SEQUENCE [LARGE SCALE GENOMIC DNA]</scope>
</reference>
<keyword evidence="2" id="KW-1185">Reference proteome</keyword>
<evidence type="ECO:0000313" key="1">
    <source>
        <dbReference type="EMBL" id="KAL2519806.1"/>
    </source>
</evidence>
<sequence length="172" mass="19567">MKISNNHNNVAMRLISGDNPAFIGDNPSFFGDNELDSLSEMQTDDRTRGGMSRELNYVQDEKNIGDEIIDGNFVDCDGLNIIPFSPRREDLYEESPMTNMFVAIPSQSQLQTNVNLGHSMDDKDIDKSSKVFSDWELSLQHNAPTSWQTLRLSYCGQALPCCRRHFRQVSRN</sequence>
<comment type="caution">
    <text evidence="1">The sequence shown here is derived from an EMBL/GenBank/DDBJ whole genome shotgun (WGS) entry which is preliminary data.</text>
</comment>
<evidence type="ECO:0000313" key="2">
    <source>
        <dbReference type="Proteomes" id="UP001604277"/>
    </source>
</evidence>
<gene>
    <name evidence="1" type="ORF">Fot_23729</name>
</gene>
<proteinExistence type="predicted"/>
<dbReference type="AlphaFoldDB" id="A0ABD1U476"/>
<name>A0ABD1U476_9LAMI</name>